<dbReference type="PIRSF" id="PIRSF018266">
    <property type="entry name" value="FecR"/>
    <property type="match status" value="1"/>
</dbReference>
<gene>
    <name evidence="4" type="ORF">DYBT9623_01759</name>
</gene>
<dbReference type="InterPro" id="IPR006860">
    <property type="entry name" value="FecR"/>
</dbReference>
<accession>A0ABM8UNE4</accession>
<evidence type="ECO:0000259" key="2">
    <source>
        <dbReference type="Pfam" id="PF04773"/>
    </source>
</evidence>
<dbReference type="Pfam" id="PF04773">
    <property type="entry name" value="FecR"/>
    <property type="match status" value="1"/>
</dbReference>
<evidence type="ECO:0000259" key="3">
    <source>
        <dbReference type="Pfam" id="PF16344"/>
    </source>
</evidence>
<dbReference type="Proteomes" id="UP000679725">
    <property type="component" value="Unassembled WGS sequence"/>
</dbReference>
<name>A0ABM8UNE4_9BACT</name>
<dbReference type="PANTHER" id="PTHR30273">
    <property type="entry name" value="PERIPLASMIC SIGNAL SENSOR AND SIGMA FACTOR ACTIVATOR FECR-RELATED"/>
    <property type="match status" value="1"/>
</dbReference>
<dbReference type="InterPro" id="IPR032508">
    <property type="entry name" value="FecR_C"/>
</dbReference>
<feature type="transmembrane region" description="Helical" evidence="1">
    <location>
        <begin position="102"/>
        <end position="123"/>
    </location>
</feature>
<keyword evidence="1" id="KW-0812">Transmembrane</keyword>
<comment type="caution">
    <text evidence="4">The sequence shown here is derived from an EMBL/GenBank/DDBJ whole genome shotgun (WGS) entry which is preliminary data.</text>
</comment>
<keyword evidence="5" id="KW-1185">Reference proteome</keyword>
<evidence type="ECO:0000313" key="4">
    <source>
        <dbReference type="EMBL" id="CAG5069025.1"/>
    </source>
</evidence>
<protein>
    <recommendedName>
        <fullName evidence="6">FecR family protein</fullName>
    </recommendedName>
</protein>
<organism evidence="4 5">
    <name type="scientific">Dyadobacter linearis</name>
    <dbReference type="NCBI Taxonomy" id="2823330"/>
    <lineage>
        <taxon>Bacteria</taxon>
        <taxon>Pseudomonadati</taxon>
        <taxon>Bacteroidota</taxon>
        <taxon>Cytophagia</taxon>
        <taxon>Cytophagales</taxon>
        <taxon>Spirosomataceae</taxon>
        <taxon>Dyadobacter</taxon>
    </lineage>
</organism>
<evidence type="ECO:0000313" key="5">
    <source>
        <dbReference type="Proteomes" id="UP000679725"/>
    </source>
</evidence>
<dbReference type="PANTHER" id="PTHR30273:SF2">
    <property type="entry name" value="PROTEIN FECR"/>
    <property type="match status" value="1"/>
</dbReference>
<reference evidence="4 5" key="1">
    <citation type="submission" date="2021-04" db="EMBL/GenBank/DDBJ databases">
        <authorList>
            <person name="Rodrigo-Torres L."/>
            <person name="Arahal R. D."/>
            <person name="Lucena T."/>
        </authorList>
    </citation>
    <scope>NUCLEOTIDE SEQUENCE [LARGE SCALE GENOMIC DNA]</scope>
    <source>
        <strain evidence="4 5">CECT 9623</strain>
    </source>
</reference>
<dbReference type="RefSeq" id="WP_215233123.1">
    <property type="nucleotide sequence ID" value="NZ_CAJRAU010000002.1"/>
</dbReference>
<dbReference type="Gene3D" id="2.60.120.1440">
    <property type="match status" value="1"/>
</dbReference>
<proteinExistence type="predicted"/>
<dbReference type="EMBL" id="CAJRAU010000002">
    <property type="protein sequence ID" value="CAG5069025.1"/>
    <property type="molecule type" value="Genomic_DNA"/>
</dbReference>
<dbReference type="Pfam" id="PF16344">
    <property type="entry name" value="FecR_C"/>
    <property type="match status" value="1"/>
</dbReference>
<feature type="domain" description="FecR protein" evidence="2">
    <location>
        <begin position="154"/>
        <end position="241"/>
    </location>
</feature>
<dbReference type="Gene3D" id="3.55.50.30">
    <property type="match status" value="1"/>
</dbReference>
<sequence>MDQYSDFSIDDFVWDDYFRQWILSPDKDNTLFWNNWINAHPDMAEKVERARAILLFMQIEEPEISDEEISKIVKRTIAHYNGENSHIQKLPRRSISAPFTTWMRFAASIILITLLGWTAYSILVNKKEKSQLVQQETTKGKSYSVVEKINRTARTMELILSDGSHISLAPKGRVRYSEPFNEERREVYLTGEAFFDIRKNPDQPFLVFANGLITKVLGTSFRVNASGDKGEVTVEVKTGKVAVFAQADPHVFKKLEDKSLHGMILKPNQKIIYAGNEVKMVKTLVEKPEIVVSVSETPKFVFEDTPASDVLNTLGKAYGIDIIYDTTLLKHCLLTAVLEGLTLHDKLDIICKAVESSYEIVDGQVLIHSNGCKN</sequence>
<evidence type="ECO:0008006" key="6">
    <source>
        <dbReference type="Google" id="ProtNLM"/>
    </source>
</evidence>
<evidence type="ECO:0000256" key="1">
    <source>
        <dbReference type="SAM" id="Phobius"/>
    </source>
</evidence>
<keyword evidence="1" id="KW-0472">Membrane</keyword>
<feature type="domain" description="Protein FecR C-terminal" evidence="3">
    <location>
        <begin position="299"/>
        <end position="367"/>
    </location>
</feature>
<keyword evidence="1" id="KW-1133">Transmembrane helix</keyword>
<dbReference type="InterPro" id="IPR012373">
    <property type="entry name" value="Ferrdict_sens_TM"/>
</dbReference>